<gene>
    <name evidence="1" type="ORF">BKA12_002161</name>
</gene>
<evidence type="ECO:0000313" key="2">
    <source>
        <dbReference type="Proteomes" id="UP000523863"/>
    </source>
</evidence>
<organism evidence="1 2">
    <name type="scientific">Neomicrococcus lactis</name>
    <dbReference type="NCBI Taxonomy" id="732241"/>
    <lineage>
        <taxon>Bacteria</taxon>
        <taxon>Bacillati</taxon>
        <taxon>Actinomycetota</taxon>
        <taxon>Actinomycetes</taxon>
        <taxon>Micrococcales</taxon>
        <taxon>Micrococcaceae</taxon>
        <taxon>Neomicrococcus</taxon>
    </lineage>
</organism>
<dbReference type="AlphaFoldDB" id="A0A7W8YCM7"/>
<dbReference type="EMBL" id="JACHBL010000001">
    <property type="protein sequence ID" value="MBB5599081.1"/>
    <property type="molecule type" value="Genomic_DNA"/>
</dbReference>
<dbReference type="Proteomes" id="UP000523863">
    <property type="component" value="Unassembled WGS sequence"/>
</dbReference>
<reference evidence="1 2" key="1">
    <citation type="submission" date="2020-08" db="EMBL/GenBank/DDBJ databases">
        <title>Sequencing the genomes of 1000 actinobacteria strains.</title>
        <authorList>
            <person name="Klenk H.-P."/>
        </authorList>
    </citation>
    <scope>NUCLEOTIDE SEQUENCE [LARGE SCALE GENOMIC DNA]</scope>
    <source>
        <strain evidence="1 2">DSM 23694</strain>
    </source>
</reference>
<comment type="caution">
    <text evidence="1">The sequence shown here is derived from an EMBL/GenBank/DDBJ whole genome shotgun (WGS) entry which is preliminary data.</text>
</comment>
<protein>
    <submittedName>
        <fullName evidence="1">Uncharacterized protein</fullName>
    </submittedName>
</protein>
<accession>A0A7W8YCM7</accession>
<sequence>MDFYKDVIAVSNATKVHPDTVTLNMYTDGVRQDLGELPTPPWYINQDGSLKED</sequence>
<name>A0A7W8YCM7_9MICC</name>
<dbReference type="RefSeq" id="WP_183643692.1">
    <property type="nucleotide sequence ID" value="NZ_JACHBL010000001.1"/>
</dbReference>
<keyword evidence="2" id="KW-1185">Reference proteome</keyword>
<evidence type="ECO:0000313" key="1">
    <source>
        <dbReference type="EMBL" id="MBB5599081.1"/>
    </source>
</evidence>
<proteinExistence type="predicted"/>